<dbReference type="Gene3D" id="3.60.15.10">
    <property type="entry name" value="Ribonuclease Z/Hydroxyacylglutathione hydrolase-like"/>
    <property type="match status" value="1"/>
</dbReference>
<evidence type="ECO:0000313" key="2">
    <source>
        <dbReference type="EMBL" id="MBL1116425.1"/>
    </source>
</evidence>
<reference evidence="2 3" key="1">
    <citation type="submission" date="2021-01" db="EMBL/GenBank/DDBJ databases">
        <title>WGS of actinomycetes isolated from Thailand.</title>
        <authorList>
            <person name="Thawai C."/>
        </authorList>
    </citation>
    <scope>NUCLEOTIDE SEQUENCE [LARGE SCALE GENOMIC DNA]</scope>
    <source>
        <strain evidence="2 3">CA3R110</strain>
    </source>
</reference>
<dbReference type="InterPro" id="IPR045761">
    <property type="entry name" value="ODP_dom"/>
</dbReference>
<dbReference type="RefSeq" id="WP_201854308.1">
    <property type="nucleotide sequence ID" value="NZ_JAERRG010000013.1"/>
</dbReference>
<accession>A0ABS1PWS2</accession>
<proteinExistence type="predicted"/>
<dbReference type="EMBL" id="JAERRG010000013">
    <property type="protein sequence ID" value="MBL1116425.1"/>
    <property type="molecule type" value="Genomic_DNA"/>
</dbReference>
<protein>
    <submittedName>
        <fullName evidence="2">MBL fold metallo-hydrolase</fullName>
    </submittedName>
</protein>
<name>A0ABS1PWS2_9ACTN</name>
<organism evidence="2 3">
    <name type="scientific">Streptomyces endocoffeicus</name>
    <dbReference type="NCBI Taxonomy" id="2898945"/>
    <lineage>
        <taxon>Bacteria</taxon>
        <taxon>Bacillati</taxon>
        <taxon>Actinomycetota</taxon>
        <taxon>Actinomycetes</taxon>
        <taxon>Kitasatosporales</taxon>
        <taxon>Streptomycetaceae</taxon>
        <taxon>Streptomyces</taxon>
    </lineage>
</organism>
<evidence type="ECO:0000259" key="1">
    <source>
        <dbReference type="SMART" id="SM00849"/>
    </source>
</evidence>
<dbReference type="Proteomes" id="UP000621510">
    <property type="component" value="Unassembled WGS sequence"/>
</dbReference>
<dbReference type="SUPFAM" id="SSF56281">
    <property type="entry name" value="Metallo-hydrolase/oxidoreductase"/>
    <property type="match status" value="1"/>
</dbReference>
<sequence>MPAEELRFEHHPFQRIGPDVHLIQDVQFALGQPLCVPINSAVLTGQEPVIIDTGSPRNRRQWLDDVFSIVEPEDVRWVFVSHEDADHTGNLETVMARCPNATLLCSWALVERFSCVYDFPLHRCRWVADGDTVDIGDRQLAVLRPPIFDSPSTLSVFDTRSRMMWATDTFATAIPGTPGSALTQDVRELDQQAWRDGMTLFGIHGLAPWVSMADPCRFAANVTTLQRLDPSVVLTGHSPPIHANRVDEACEILGSLAEAPVPPCPDQSVLDLILAAMGD</sequence>
<gene>
    <name evidence="2" type="ORF">JK364_29115</name>
</gene>
<dbReference type="SMART" id="SM00849">
    <property type="entry name" value="Lactamase_B"/>
    <property type="match status" value="1"/>
</dbReference>
<feature type="domain" description="Metallo-beta-lactamase" evidence="1">
    <location>
        <begin position="37"/>
        <end position="204"/>
    </location>
</feature>
<keyword evidence="3" id="KW-1185">Reference proteome</keyword>
<evidence type="ECO:0000313" key="3">
    <source>
        <dbReference type="Proteomes" id="UP000621510"/>
    </source>
</evidence>
<dbReference type="PANTHER" id="PTHR43717:SF1">
    <property type="entry name" value="ANAEROBIC NITRIC OXIDE REDUCTASE FLAVORUBREDOXIN"/>
    <property type="match status" value="1"/>
</dbReference>
<dbReference type="Pfam" id="PF19583">
    <property type="entry name" value="ODP"/>
    <property type="match status" value="1"/>
</dbReference>
<comment type="caution">
    <text evidence="2">The sequence shown here is derived from an EMBL/GenBank/DDBJ whole genome shotgun (WGS) entry which is preliminary data.</text>
</comment>
<dbReference type="PANTHER" id="PTHR43717">
    <property type="entry name" value="ANAEROBIC NITRIC OXIDE REDUCTASE FLAVORUBREDOXIN"/>
    <property type="match status" value="1"/>
</dbReference>
<dbReference type="InterPro" id="IPR001279">
    <property type="entry name" value="Metallo-B-lactamas"/>
</dbReference>
<dbReference type="InterPro" id="IPR036866">
    <property type="entry name" value="RibonucZ/Hydroxyglut_hydro"/>
</dbReference>